<reference evidence="4" key="1">
    <citation type="submission" date="2017-04" db="EMBL/GenBank/DDBJ databases">
        <authorList>
            <person name="Abreu V.A."/>
            <person name="Popin R.V."/>
            <person name="Rigonato J."/>
            <person name="Andreote A.P."/>
            <person name="Schaker P.C."/>
            <person name="Hoff-Risseti C."/>
            <person name="Alvarenga D.O."/>
            <person name="Varani A.M."/>
            <person name="Fiore M.F."/>
        </authorList>
    </citation>
    <scope>NUCLEOTIDE SEQUENCE [LARGE SCALE GENOMIC DNA]</scope>
    <source>
        <strain evidence="4">CENA303</strain>
    </source>
</reference>
<dbReference type="AlphaFoldDB" id="A0A1X4G2L8"/>
<proteinExistence type="predicted"/>
<gene>
    <name evidence="3" type="ORF">B7O87_15095</name>
</gene>
<keyword evidence="1" id="KW-0472">Membrane</keyword>
<keyword evidence="1" id="KW-1133">Transmembrane helix</keyword>
<feature type="domain" description="Tll0287-like" evidence="2">
    <location>
        <begin position="34"/>
        <end position="229"/>
    </location>
</feature>
<name>A0A1X4G2L8_9CYAN</name>
<comment type="caution">
    <text evidence="3">The sequence shown here is derived from an EMBL/GenBank/DDBJ whole genome shotgun (WGS) entry which is preliminary data.</text>
</comment>
<accession>A0A1X4G2L8</accession>
<evidence type="ECO:0000259" key="2">
    <source>
        <dbReference type="Pfam" id="PF11845"/>
    </source>
</evidence>
<dbReference type="RefSeq" id="WP_085729203.1">
    <property type="nucleotide sequence ID" value="NZ_NBYN01000074.1"/>
</dbReference>
<dbReference type="GO" id="GO:0016301">
    <property type="term" value="F:kinase activity"/>
    <property type="evidence" value="ECO:0007669"/>
    <property type="project" value="UniProtKB-KW"/>
</dbReference>
<evidence type="ECO:0000256" key="1">
    <source>
        <dbReference type="SAM" id="Phobius"/>
    </source>
</evidence>
<organism evidence="3 4">
    <name type="scientific">Cylindrospermopsis raciborskii CENA303</name>
    <dbReference type="NCBI Taxonomy" id="1170769"/>
    <lineage>
        <taxon>Bacteria</taxon>
        <taxon>Bacillati</taxon>
        <taxon>Cyanobacteriota</taxon>
        <taxon>Cyanophyceae</taxon>
        <taxon>Nostocales</taxon>
        <taxon>Aphanizomenonaceae</taxon>
        <taxon>Cylindrospermopsis</taxon>
    </lineage>
</organism>
<dbReference type="Pfam" id="PF11845">
    <property type="entry name" value="Tll0287-like"/>
    <property type="match status" value="1"/>
</dbReference>
<keyword evidence="3" id="KW-0418">Kinase</keyword>
<protein>
    <submittedName>
        <fullName evidence="3">Histidine kinase</fullName>
    </submittedName>
</protein>
<feature type="transmembrane region" description="Helical" evidence="1">
    <location>
        <begin position="241"/>
        <end position="264"/>
    </location>
</feature>
<feature type="transmembrane region" description="Helical" evidence="1">
    <location>
        <begin position="7"/>
        <end position="30"/>
    </location>
</feature>
<dbReference type="InterPro" id="IPR021796">
    <property type="entry name" value="Tll0287-like_dom"/>
</dbReference>
<keyword evidence="3" id="KW-0808">Transferase</keyword>
<dbReference type="Proteomes" id="UP000192997">
    <property type="component" value="Unassembled WGS sequence"/>
</dbReference>
<keyword evidence="1" id="KW-0812">Transmembrane</keyword>
<dbReference type="EMBL" id="NBYN01000074">
    <property type="protein sequence ID" value="OSO87011.1"/>
    <property type="molecule type" value="Genomic_DNA"/>
</dbReference>
<evidence type="ECO:0000313" key="4">
    <source>
        <dbReference type="Proteomes" id="UP000192997"/>
    </source>
</evidence>
<sequence length="322" mass="36048">MKQLQTRLVFIIFSIFFTGWLICGLSIWSLEFNKAKKDILRTAGILLDTAAAVRDYTSNQVQPQFDLIEAGLKVPVADQAAQGGNNQAQGYQPTEEKEVPEFNRVTVPSYAAQQVLNQLEKNKIGYSYRETAINPTNRKDLAAPWELEIINYFAANPKAPPKMGERFDTLTKQKTYYIAKPIQITKESCLVCHSTPERAPASLIKTYGSENGFGWKLNEVVGARVISVPSIVQYNEARRSIGSYLLAIASIFLVAYTAVIVIIYRSVTKPLDFITHLLEEVSLHQTEGAQLPEDKSNPLNNLNRSINRLLISLNKALKSPQK</sequence>
<evidence type="ECO:0000313" key="3">
    <source>
        <dbReference type="EMBL" id="OSO87011.1"/>
    </source>
</evidence>